<dbReference type="SUPFAM" id="SSF51126">
    <property type="entry name" value="Pectin lyase-like"/>
    <property type="match status" value="1"/>
</dbReference>
<gene>
    <name evidence="1" type="ORF">S01H1_65920</name>
</gene>
<sequence>AIIFEGYETTPGDSPSIPFSQNLVMSASEMPLINTGSTSGNGFSYNSKSYIIVKNIQVSGYDQCFVLDNCEYVKLINCYAEEGNDNITSFTNSTGINQSVIDCYSSNGRGYGFHLAGRGHLIKGCFASSSYAVGMDYSFDITGSNITDSGQHIVIDNEIVHFVNDSHHGHGVSVYGRKPNQYNLVENMVMTDIQQCIEARRSGTGYSVFRNIEVKSTTFTEQVAVMIGSAHHCIYDNIRMDNGRAAIKFY</sequence>
<comment type="caution">
    <text evidence="1">The sequence shown here is derived from an EMBL/GenBank/DDBJ whole genome shotgun (WGS) entry which is preliminary data.</text>
</comment>
<dbReference type="InterPro" id="IPR011050">
    <property type="entry name" value="Pectin_lyase_fold/virulence"/>
</dbReference>
<name>X0XBU1_9ZZZZ</name>
<feature type="non-terminal residue" evidence="1">
    <location>
        <position position="1"/>
    </location>
</feature>
<accession>X0XBU1</accession>
<dbReference type="AlphaFoldDB" id="X0XBU1"/>
<dbReference type="EMBL" id="BARS01043551">
    <property type="protein sequence ID" value="GAG40530.1"/>
    <property type="molecule type" value="Genomic_DNA"/>
</dbReference>
<evidence type="ECO:0008006" key="2">
    <source>
        <dbReference type="Google" id="ProtNLM"/>
    </source>
</evidence>
<protein>
    <recommendedName>
        <fullName evidence="2">Right handed beta helix domain-containing protein</fullName>
    </recommendedName>
</protein>
<feature type="non-terminal residue" evidence="1">
    <location>
        <position position="250"/>
    </location>
</feature>
<reference evidence="1" key="1">
    <citation type="journal article" date="2014" name="Front. Microbiol.">
        <title>High frequency of phylogenetically diverse reductive dehalogenase-homologous genes in deep subseafloor sedimentary metagenomes.</title>
        <authorList>
            <person name="Kawai M."/>
            <person name="Futagami T."/>
            <person name="Toyoda A."/>
            <person name="Takaki Y."/>
            <person name="Nishi S."/>
            <person name="Hori S."/>
            <person name="Arai W."/>
            <person name="Tsubouchi T."/>
            <person name="Morono Y."/>
            <person name="Uchiyama I."/>
            <person name="Ito T."/>
            <person name="Fujiyama A."/>
            <person name="Inagaki F."/>
            <person name="Takami H."/>
        </authorList>
    </citation>
    <scope>NUCLEOTIDE SEQUENCE</scope>
    <source>
        <strain evidence="1">Expedition CK06-06</strain>
    </source>
</reference>
<organism evidence="1">
    <name type="scientific">marine sediment metagenome</name>
    <dbReference type="NCBI Taxonomy" id="412755"/>
    <lineage>
        <taxon>unclassified sequences</taxon>
        <taxon>metagenomes</taxon>
        <taxon>ecological metagenomes</taxon>
    </lineage>
</organism>
<evidence type="ECO:0000313" key="1">
    <source>
        <dbReference type="EMBL" id="GAG40530.1"/>
    </source>
</evidence>
<proteinExistence type="predicted"/>